<evidence type="ECO:0000256" key="5">
    <source>
        <dbReference type="ARBA" id="ARBA00022741"/>
    </source>
</evidence>
<proteinExistence type="predicted"/>
<evidence type="ECO:0000256" key="16">
    <source>
        <dbReference type="SAM" id="MobiDB-lite"/>
    </source>
</evidence>
<keyword evidence="7" id="KW-0378">Hydrolase</keyword>
<dbReference type="InterPro" id="IPR000700">
    <property type="entry name" value="PAS-assoc_C"/>
</dbReference>
<dbReference type="SMART" id="SM00331">
    <property type="entry name" value="PP2C_SIG"/>
    <property type="match status" value="1"/>
</dbReference>
<accession>A0A5P0YQB8</accession>
<evidence type="ECO:0000313" key="19">
    <source>
        <dbReference type="EMBL" id="MBB1258746.1"/>
    </source>
</evidence>
<dbReference type="InterPro" id="IPR036457">
    <property type="entry name" value="PPM-type-like_dom_sf"/>
</dbReference>
<dbReference type="InterPro" id="IPR001610">
    <property type="entry name" value="PAC"/>
</dbReference>
<dbReference type="Gene3D" id="3.30.450.40">
    <property type="match status" value="1"/>
</dbReference>
<dbReference type="GO" id="GO:0046872">
    <property type="term" value="F:metal ion binding"/>
    <property type="evidence" value="ECO:0007669"/>
    <property type="project" value="UniProtKB-KW"/>
</dbReference>
<dbReference type="EMBL" id="JABJWZ010000088">
    <property type="protein sequence ID" value="MBB1254096.1"/>
    <property type="molecule type" value="Genomic_DNA"/>
</dbReference>
<dbReference type="SUPFAM" id="SSF81606">
    <property type="entry name" value="PP2C-like"/>
    <property type="match status" value="1"/>
</dbReference>
<dbReference type="SUPFAM" id="SSF55781">
    <property type="entry name" value="GAF domain-like"/>
    <property type="match status" value="1"/>
</dbReference>
<dbReference type="InterPro" id="IPR036890">
    <property type="entry name" value="HATPase_C_sf"/>
</dbReference>
<dbReference type="GO" id="GO:0005524">
    <property type="term" value="F:ATP binding"/>
    <property type="evidence" value="ECO:0007669"/>
    <property type="project" value="UniProtKB-KW"/>
</dbReference>
<dbReference type="Gene3D" id="3.30.565.10">
    <property type="entry name" value="Histidine kinase-like ATPase, C-terminal domain"/>
    <property type="match status" value="1"/>
</dbReference>
<dbReference type="InterPro" id="IPR001932">
    <property type="entry name" value="PPM-type_phosphatase-like_dom"/>
</dbReference>
<dbReference type="InterPro" id="IPR029016">
    <property type="entry name" value="GAF-like_dom_sf"/>
</dbReference>
<dbReference type="InterPro" id="IPR013655">
    <property type="entry name" value="PAS_fold_3"/>
</dbReference>
<dbReference type="Gene3D" id="3.30.450.20">
    <property type="entry name" value="PAS domain"/>
    <property type="match status" value="1"/>
</dbReference>
<evidence type="ECO:0000256" key="2">
    <source>
        <dbReference type="ARBA" id="ARBA00022553"/>
    </source>
</evidence>
<evidence type="ECO:0000313" key="21">
    <source>
        <dbReference type="Proteomes" id="UP000320857"/>
    </source>
</evidence>
<dbReference type="Proteomes" id="UP000320857">
    <property type="component" value="Unassembled WGS sequence"/>
</dbReference>
<comment type="function">
    <text evidence="13">Primarily acts as an independent SigF regulator that is sensitive to the osmosensory signal, mediating the cross talk of PknD with the SigF regulon. Possesses both phosphatase and kinase activities. The kinase domain functions as a classic anti-sigma factor-like kinase to phosphorylate the anti-anti-sigma factor domain at the canonical regulatory site, and the phosphatase domain antagonizes this activity.</text>
</comment>
<evidence type="ECO:0000313" key="20">
    <source>
        <dbReference type="EMBL" id="MQS02514.1"/>
    </source>
</evidence>
<dbReference type="AlphaFoldDB" id="A0A5P0YQB8"/>
<evidence type="ECO:0000256" key="12">
    <source>
        <dbReference type="ARBA" id="ARBA00047761"/>
    </source>
</evidence>
<dbReference type="Pfam" id="PF08447">
    <property type="entry name" value="PAS_3"/>
    <property type="match status" value="1"/>
</dbReference>
<name>A0A5P0YQB8_9ACTN</name>
<feature type="compositionally biased region" description="Polar residues" evidence="16">
    <location>
        <begin position="1"/>
        <end position="12"/>
    </location>
</feature>
<evidence type="ECO:0000256" key="15">
    <source>
        <dbReference type="ARBA" id="ARBA00081350"/>
    </source>
</evidence>
<dbReference type="PANTHER" id="PTHR43156:SF2">
    <property type="entry name" value="STAGE II SPORULATION PROTEIN E"/>
    <property type="match status" value="1"/>
</dbReference>
<keyword evidence="11" id="KW-0464">Manganese</keyword>
<dbReference type="GO" id="GO:0016301">
    <property type="term" value="F:kinase activity"/>
    <property type="evidence" value="ECO:0007669"/>
    <property type="project" value="UniProtKB-KW"/>
</dbReference>
<evidence type="ECO:0000256" key="4">
    <source>
        <dbReference type="ARBA" id="ARBA00022723"/>
    </source>
</evidence>
<reference evidence="22 23" key="2">
    <citation type="submission" date="2020-05" db="EMBL/GenBank/DDBJ databases">
        <title>Classification of alakaliphilic streptomycetes isolated from an alkaline soil next to Lonar Crater, India and a proposal for the recognition of Streptomyces alkaliterrae sp. nov.</title>
        <authorList>
            <person name="Golinska P."/>
        </authorList>
    </citation>
    <scope>NUCLEOTIDE SEQUENCE [LARGE SCALE GENOMIC DNA]</scope>
    <source>
        <strain evidence="23">OF3</strain>
        <strain evidence="22">OF8</strain>
    </source>
</reference>
<dbReference type="Pfam" id="PF07228">
    <property type="entry name" value="SpoIIE"/>
    <property type="match status" value="1"/>
</dbReference>
<dbReference type="PANTHER" id="PTHR43156">
    <property type="entry name" value="STAGE II SPORULATION PROTEIN E-RELATED"/>
    <property type="match status" value="1"/>
</dbReference>
<feature type="domain" description="PAC" evidence="17">
    <location>
        <begin position="93"/>
        <end position="145"/>
    </location>
</feature>
<dbReference type="CDD" id="cd00130">
    <property type="entry name" value="PAS"/>
    <property type="match status" value="1"/>
</dbReference>
<evidence type="ECO:0000313" key="18">
    <source>
        <dbReference type="EMBL" id="MBB1254096.1"/>
    </source>
</evidence>
<dbReference type="SMART" id="SM00086">
    <property type="entry name" value="PAC"/>
    <property type="match status" value="1"/>
</dbReference>
<feature type="region of interest" description="Disordered" evidence="16">
    <location>
        <begin position="1"/>
        <end position="21"/>
    </location>
</feature>
<reference evidence="20 21" key="1">
    <citation type="submission" date="2019-10" db="EMBL/GenBank/DDBJ databases">
        <title>Streptomyces sp. nov., a novel actinobacterium isolated from alkaline environment.</title>
        <authorList>
            <person name="Golinska P."/>
        </authorList>
    </citation>
    <scope>NUCLEOTIDE SEQUENCE [LARGE SCALE GENOMIC DNA]</scope>
    <source>
        <strain evidence="20 21">OF1</strain>
    </source>
</reference>
<dbReference type="SUPFAM" id="SSF55785">
    <property type="entry name" value="PYP-like sensor domain (PAS domain)"/>
    <property type="match status" value="1"/>
</dbReference>
<evidence type="ECO:0000256" key="14">
    <source>
        <dbReference type="ARBA" id="ARBA00075117"/>
    </source>
</evidence>
<protein>
    <recommendedName>
        <fullName evidence="1">protein-serine/threonine phosphatase</fullName>
        <ecNumber evidence="1">3.1.3.16</ecNumber>
    </recommendedName>
    <alternativeName>
        <fullName evidence="15">Protein-serine/threonine phosphatase</fullName>
    </alternativeName>
    <alternativeName>
        <fullName evidence="14">Serine/threonine-protein kinase</fullName>
    </alternativeName>
</protein>
<dbReference type="InterPro" id="IPR035965">
    <property type="entry name" value="PAS-like_dom_sf"/>
</dbReference>
<dbReference type="EMBL" id="JABJXA010000032">
    <property type="protein sequence ID" value="MBB1258746.1"/>
    <property type="molecule type" value="Genomic_DNA"/>
</dbReference>
<dbReference type="InterPro" id="IPR052016">
    <property type="entry name" value="Bact_Sigma-Reg"/>
</dbReference>
<dbReference type="Pfam" id="PF13581">
    <property type="entry name" value="HATPase_c_2"/>
    <property type="match status" value="1"/>
</dbReference>
<comment type="catalytic activity">
    <reaction evidence="12">
        <text>O-phospho-L-seryl-[protein] + H2O = L-seryl-[protein] + phosphate</text>
        <dbReference type="Rhea" id="RHEA:20629"/>
        <dbReference type="Rhea" id="RHEA-COMP:9863"/>
        <dbReference type="Rhea" id="RHEA-COMP:11604"/>
        <dbReference type="ChEBI" id="CHEBI:15377"/>
        <dbReference type="ChEBI" id="CHEBI:29999"/>
        <dbReference type="ChEBI" id="CHEBI:43474"/>
        <dbReference type="ChEBI" id="CHEBI:83421"/>
        <dbReference type="EC" id="3.1.3.16"/>
    </reaction>
</comment>
<keyword evidence="5" id="KW-0547">Nucleotide-binding</keyword>
<keyword evidence="3" id="KW-0808">Transferase</keyword>
<evidence type="ECO:0000313" key="23">
    <source>
        <dbReference type="Proteomes" id="UP000525686"/>
    </source>
</evidence>
<dbReference type="EC" id="3.1.3.16" evidence="1"/>
<dbReference type="CDD" id="cd16936">
    <property type="entry name" value="HATPase_RsbW-like"/>
    <property type="match status" value="1"/>
</dbReference>
<dbReference type="InterPro" id="IPR000014">
    <property type="entry name" value="PAS"/>
</dbReference>
<evidence type="ECO:0000256" key="10">
    <source>
        <dbReference type="ARBA" id="ARBA00022912"/>
    </source>
</evidence>
<dbReference type="SUPFAM" id="SSF55874">
    <property type="entry name" value="ATPase domain of HSP90 chaperone/DNA topoisomerase II/histidine kinase"/>
    <property type="match status" value="1"/>
</dbReference>
<evidence type="ECO:0000256" key="6">
    <source>
        <dbReference type="ARBA" id="ARBA00022777"/>
    </source>
</evidence>
<evidence type="ECO:0000256" key="3">
    <source>
        <dbReference type="ARBA" id="ARBA00022679"/>
    </source>
</evidence>
<gene>
    <name evidence="20" type="ORF">FNX44_011615</name>
    <name evidence="18" type="ORF">H3146_12055</name>
    <name evidence="19" type="ORF">H3147_07870</name>
</gene>
<keyword evidence="4" id="KW-0479">Metal-binding</keyword>
<dbReference type="NCBIfam" id="TIGR00229">
    <property type="entry name" value="sensory_box"/>
    <property type="match status" value="1"/>
</dbReference>
<keyword evidence="21" id="KW-1185">Reference proteome</keyword>
<dbReference type="InterPro" id="IPR003594">
    <property type="entry name" value="HATPase_dom"/>
</dbReference>
<dbReference type="FunFam" id="3.60.40.10:FF:000005">
    <property type="entry name" value="Serine/threonine protein phosphatase"/>
    <property type="match status" value="1"/>
</dbReference>
<keyword evidence="2" id="KW-0597">Phosphoprotein</keyword>
<keyword evidence="8" id="KW-0067">ATP-binding</keyword>
<dbReference type="SMART" id="SM00065">
    <property type="entry name" value="GAF"/>
    <property type="match status" value="1"/>
</dbReference>
<dbReference type="Gene3D" id="3.60.40.10">
    <property type="entry name" value="PPM-type phosphatase domain"/>
    <property type="match status" value="1"/>
</dbReference>
<evidence type="ECO:0000256" key="13">
    <source>
        <dbReference type="ARBA" id="ARBA00056274"/>
    </source>
</evidence>
<dbReference type="PROSITE" id="PS50113">
    <property type="entry name" value="PAC"/>
    <property type="match status" value="1"/>
</dbReference>
<sequence length="691" mass="75984">MDAQGVVSTTVTPPAGWPASPESTLALNRLGTFDWDLDQALMYMDATALALMGTRPDEYDLRPASLTASVPRAEAARLDLVVSQALKDGREGYATRFRVRHRDGGERIVHTQARILRTPQGRPHRIIGVLRDVTDESELPLDRLTLDAEQRESSVVEETTAALAHARSVRDVLDVLESPLGLGRLGAVSIMLGLVEAGHVQLLAEGRTSAYVPELEYTRVEADFPMSEVVRTMKPLFILSRQDFARRYPRLWPYIEPLEASAAAYLPLVAQGKVIGAMGLLYRDKHHFTHQERTLLTAMTSSIAQGLQRAQLFDQGLELAENLQRFMLPHTIPHLQGVRTAVSYRPAREVRDIGGDWYDVIPLPGGRVACVIGDVQGHDTHAAAVMGQLRIVLRAYATEGHTASTVMARASTFLADLDTDRFATCLYAEMDPSTGWLRMVRAGHLDPLLIRADGSCRVLPVMGSLPLGLLHLGPLDYRETALELEIGETLLMFTDGLVERPGSDLEESVEELARAVTQGPLHDLDRLADWLTEAPAEASGADDIALLLVRRDQTAAPQLGRRLHQYIAPGDLRALGGVRQMVRAATRAWRADRHIDDIALAAHELAANALVHTDGGVTVTVRLLGGPERRLRIEVTDRSTDHPEMRDADDWHRTGRGLMLVDRLADLWGVESRGAGKCVWCEFLSPGAHAS</sequence>
<keyword evidence="9" id="KW-0460">Magnesium</keyword>
<comment type="caution">
    <text evidence="20">The sequence shown here is derived from an EMBL/GenBank/DDBJ whole genome shotgun (WGS) entry which is preliminary data.</text>
</comment>
<evidence type="ECO:0000313" key="22">
    <source>
        <dbReference type="Proteomes" id="UP000517765"/>
    </source>
</evidence>
<dbReference type="EMBL" id="VJYK02000096">
    <property type="protein sequence ID" value="MQS02514.1"/>
    <property type="molecule type" value="Genomic_DNA"/>
</dbReference>
<evidence type="ECO:0000256" key="8">
    <source>
        <dbReference type="ARBA" id="ARBA00022840"/>
    </source>
</evidence>
<evidence type="ECO:0000256" key="9">
    <source>
        <dbReference type="ARBA" id="ARBA00022842"/>
    </source>
</evidence>
<dbReference type="RefSeq" id="WP_143647969.1">
    <property type="nucleotide sequence ID" value="NZ_JABJWZ010000088.1"/>
</dbReference>
<dbReference type="Proteomes" id="UP000517765">
    <property type="component" value="Unassembled WGS sequence"/>
</dbReference>
<dbReference type="GO" id="GO:0004722">
    <property type="term" value="F:protein serine/threonine phosphatase activity"/>
    <property type="evidence" value="ECO:0007669"/>
    <property type="project" value="UniProtKB-EC"/>
</dbReference>
<keyword evidence="6" id="KW-0418">Kinase</keyword>
<evidence type="ECO:0000259" key="17">
    <source>
        <dbReference type="PROSITE" id="PS50113"/>
    </source>
</evidence>
<dbReference type="Pfam" id="PF13185">
    <property type="entry name" value="GAF_2"/>
    <property type="match status" value="1"/>
</dbReference>
<dbReference type="InterPro" id="IPR003018">
    <property type="entry name" value="GAF"/>
</dbReference>
<evidence type="ECO:0000256" key="11">
    <source>
        <dbReference type="ARBA" id="ARBA00023211"/>
    </source>
</evidence>
<dbReference type="Proteomes" id="UP000525686">
    <property type="component" value="Unassembled WGS sequence"/>
</dbReference>
<keyword evidence="10" id="KW-0904">Protein phosphatase</keyword>
<reference evidence="18" key="3">
    <citation type="journal article" name="Syst. Appl. Microbiol.">
        <title>Streptomyces alkaliterrae sp. nov., isolated from an alkaline soil, and emended descriptions of Streptomyces alkaliphilus, Streptomyces calidiresistens and Streptomyces durbertensis.</title>
        <authorList>
            <person name="Swiecimska M."/>
            <person name="Golinska P."/>
            <person name="Nouioui I."/>
            <person name="Wypij M."/>
            <person name="Rai M."/>
            <person name="Sangal V."/>
            <person name="Goodfellow M."/>
        </authorList>
    </citation>
    <scope>NUCLEOTIDE SEQUENCE</scope>
    <source>
        <strain evidence="18">OF3</strain>
        <strain evidence="19">OF8</strain>
    </source>
</reference>
<organism evidence="20 21">
    <name type="scientific">Streptomyces alkaliterrae</name>
    <dbReference type="NCBI Taxonomy" id="2213162"/>
    <lineage>
        <taxon>Bacteria</taxon>
        <taxon>Bacillati</taxon>
        <taxon>Actinomycetota</taxon>
        <taxon>Actinomycetes</taxon>
        <taxon>Kitasatosporales</taxon>
        <taxon>Streptomycetaceae</taxon>
        <taxon>Streptomyces</taxon>
    </lineage>
</organism>
<evidence type="ECO:0000256" key="1">
    <source>
        <dbReference type="ARBA" id="ARBA00013081"/>
    </source>
</evidence>
<dbReference type="OrthoDB" id="118142at2"/>
<evidence type="ECO:0000256" key="7">
    <source>
        <dbReference type="ARBA" id="ARBA00022801"/>
    </source>
</evidence>